<evidence type="ECO:0000313" key="2">
    <source>
        <dbReference type="EMBL" id="VEL08737.1"/>
    </source>
</evidence>
<accession>A0A3S4ZPN5</accession>
<sequence>MAETIRLFRQLHSHVHLAPAKTRPFHPDSSSISRHSNGAPEPGQMAHHHDSSQDERNILFPDRVSIARREWDHTLKNESRTERETGECLAGAGLLGTRKNASAVVEVQRRPEGYLLAGCLDENLHHQHHQQRKHPSLISRLLSGLYNTGRRRRPYLAYLMRTRHQLALLKQHSLLLRKRSEQSHRQLRQYVISMCLADFLTLHADRISASIAQLTGSSRSSVTNIGSNIVSSPSSSFPPPTTFMPIESPCDVVTRLLADLSASLEQTPLMRQAALEPASNAGSIPVVNSSFCRQSTEPSINRLARDYLERLVMGQIYQVILCTNDASAEQERDL</sequence>
<gene>
    <name evidence="2" type="ORF">PXEA_LOCUS2177</name>
</gene>
<name>A0A3S4ZPN5_9PLAT</name>
<evidence type="ECO:0000313" key="3">
    <source>
        <dbReference type="Proteomes" id="UP000784294"/>
    </source>
</evidence>
<dbReference type="AlphaFoldDB" id="A0A3S4ZPN5"/>
<feature type="region of interest" description="Disordered" evidence="1">
    <location>
        <begin position="18"/>
        <end position="56"/>
    </location>
</feature>
<comment type="caution">
    <text evidence="2">The sequence shown here is derived from an EMBL/GenBank/DDBJ whole genome shotgun (WGS) entry which is preliminary data.</text>
</comment>
<feature type="compositionally biased region" description="Basic and acidic residues" evidence="1">
    <location>
        <begin position="47"/>
        <end position="56"/>
    </location>
</feature>
<dbReference type="Proteomes" id="UP000784294">
    <property type="component" value="Unassembled WGS sequence"/>
</dbReference>
<reference evidence="2" key="1">
    <citation type="submission" date="2018-11" db="EMBL/GenBank/DDBJ databases">
        <authorList>
            <consortium name="Pathogen Informatics"/>
        </authorList>
    </citation>
    <scope>NUCLEOTIDE SEQUENCE</scope>
</reference>
<protein>
    <submittedName>
        <fullName evidence="2">Uncharacterized protein</fullName>
    </submittedName>
</protein>
<dbReference type="EMBL" id="CAAALY010004632">
    <property type="protein sequence ID" value="VEL08737.1"/>
    <property type="molecule type" value="Genomic_DNA"/>
</dbReference>
<evidence type="ECO:0000256" key="1">
    <source>
        <dbReference type="SAM" id="MobiDB-lite"/>
    </source>
</evidence>
<organism evidence="2 3">
    <name type="scientific">Protopolystoma xenopodis</name>
    <dbReference type="NCBI Taxonomy" id="117903"/>
    <lineage>
        <taxon>Eukaryota</taxon>
        <taxon>Metazoa</taxon>
        <taxon>Spiralia</taxon>
        <taxon>Lophotrochozoa</taxon>
        <taxon>Platyhelminthes</taxon>
        <taxon>Monogenea</taxon>
        <taxon>Polyopisthocotylea</taxon>
        <taxon>Polystomatidea</taxon>
        <taxon>Polystomatidae</taxon>
        <taxon>Protopolystoma</taxon>
    </lineage>
</organism>
<proteinExistence type="predicted"/>
<keyword evidence="3" id="KW-1185">Reference proteome</keyword>